<dbReference type="OrthoDB" id="3369278at2"/>
<gene>
    <name evidence="1" type="ORF">EFY87_00275</name>
</gene>
<keyword evidence="2" id="KW-1185">Reference proteome</keyword>
<sequence length="248" mass="27518">MTHSAAETSETSTLSIHFEVGDNPDWPEMALRVDGKNPFETVAEGWRGFDPADILGGERPLLPVHIGRRVAVYRCSCGVPGCGVIAPWIERSPDGRRISWMDFRNYTGVFDGPVRDDVDRFDGRAWGLPAIHFEAAQYEAEVCRAAADRSWETPRRLTARLVETRLRAAGFSVAPEFRLQWVSPAWRADGVELSFGKVGDTPRSGPAYVGLRIPCDNPDPDEAAREIVALLSATPPEDRIRAFGEPWN</sequence>
<comment type="caution">
    <text evidence="1">The sequence shown here is derived from an EMBL/GenBank/DDBJ whole genome shotgun (WGS) entry which is preliminary data.</text>
</comment>
<dbReference type="AlphaFoldDB" id="A0A3M9MKD4"/>
<protein>
    <submittedName>
        <fullName evidence="1">Uncharacterized protein</fullName>
    </submittedName>
</protein>
<reference evidence="1 2" key="1">
    <citation type="submission" date="2018-11" db="EMBL/GenBank/DDBJ databases">
        <title>Draft genome of Simplicispira Flexivirga sp. BO-16.</title>
        <authorList>
            <person name="Im W.T."/>
        </authorList>
    </citation>
    <scope>NUCLEOTIDE SEQUENCE [LARGE SCALE GENOMIC DNA]</scope>
    <source>
        <strain evidence="1 2">BO-16</strain>
    </source>
</reference>
<evidence type="ECO:0000313" key="1">
    <source>
        <dbReference type="EMBL" id="RNI25128.1"/>
    </source>
</evidence>
<name>A0A3M9MKD4_9MICO</name>
<accession>A0A3M9MKD4</accession>
<dbReference type="Proteomes" id="UP000271678">
    <property type="component" value="Unassembled WGS sequence"/>
</dbReference>
<dbReference type="EMBL" id="RJJQ01000001">
    <property type="protein sequence ID" value="RNI25128.1"/>
    <property type="molecule type" value="Genomic_DNA"/>
</dbReference>
<dbReference type="RefSeq" id="WP_123269321.1">
    <property type="nucleotide sequence ID" value="NZ_RJJQ01000001.1"/>
</dbReference>
<proteinExistence type="predicted"/>
<evidence type="ECO:0000313" key="2">
    <source>
        <dbReference type="Proteomes" id="UP000271678"/>
    </source>
</evidence>
<organism evidence="1 2">
    <name type="scientific">Flexivirga caeni</name>
    <dbReference type="NCBI Taxonomy" id="2294115"/>
    <lineage>
        <taxon>Bacteria</taxon>
        <taxon>Bacillati</taxon>
        <taxon>Actinomycetota</taxon>
        <taxon>Actinomycetes</taxon>
        <taxon>Micrococcales</taxon>
        <taxon>Dermacoccaceae</taxon>
        <taxon>Flexivirga</taxon>
    </lineage>
</organism>